<dbReference type="Proteomes" id="UP001162800">
    <property type="component" value="Chromosome"/>
</dbReference>
<dbReference type="Gene3D" id="3.10.490.10">
    <property type="entry name" value="Gamma-glutamyl cyclotransferase-like"/>
    <property type="match status" value="1"/>
</dbReference>
<evidence type="ECO:0000313" key="2">
    <source>
        <dbReference type="EMBL" id="UYG50864.1"/>
    </source>
</evidence>
<organism evidence="2 3">
    <name type="scientific">Comamonas endophytica</name>
    <dbReference type="NCBI Taxonomy" id="2949090"/>
    <lineage>
        <taxon>Bacteria</taxon>
        <taxon>Pseudomonadati</taxon>
        <taxon>Pseudomonadota</taxon>
        <taxon>Betaproteobacteria</taxon>
        <taxon>Burkholderiales</taxon>
        <taxon>Comamonadaceae</taxon>
        <taxon>Comamonas</taxon>
    </lineage>
</organism>
<dbReference type="SUPFAM" id="SSF110857">
    <property type="entry name" value="Gamma-glutamyl cyclotransferase-like"/>
    <property type="match status" value="1"/>
</dbReference>
<dbReference type="RefSeq" id="WP_231041960.1">
    <property type="nucleotide sequence ID" value="NZ_CP106881.1"/>
</dbReference>
<protein>
    <submittedName>
        <fullName evidence="2">Gamma-glutamylcyclotransferase</fullName>
    </submittedName>
</protein>
<gene>
    <name evidence="2" type="ORF">M9799_12275</name>
</gene>
<sequence length="151" mass="17112">MTAQTDLNPTPHIPCGCQQVAVYGTLRRGGSNDIRRWQPEVHWLGHCRLPGQLYDFGPYPGLVLDGSYKVLAEVYALTPDLERELDRVEEIWPVDIGEYAKHIVDVELLPLDGGPPQPTQVMIYVAQPAHLQGRAMIDADDWLEWWAKQAR</sequence>
<dbReference type="InterPro" id="IPR013024">
    <property type="entry name" value="GGCT-like"/>
</dbReference>
<keyword evidence="3" id="KW-1185">Reference proteome</keyword>
<accession>A0ABY6G757</accession>
<proteinExistence type="predicted"/>
<evidence type="ECO:0000259" key="1">
    <source>
        <dbReference type="Pfam" id="PF06094"/>
    </source>
</evidence>
<feature type="domain" description="Gamma-glutamylcyclotransferase AIG2-like" evidence="1">
    <location>
        <begin position="20"/>
        <end position="143"/>
    </location>
</feature>
<dbReference type="EMBL" id="CP106881">
    <property type="protein sequence ID" value="UYG50864.1"/>
    <property type="molecule type" value="Genomic_DNA"/>
</dbReference>
<dbReference type="CDD" id="cd06661">
    <property type="entry name" value="GGCT_like"/>
    <property type="match status" value="1"/>
</dbReference>
<dbReference type="Pfam" id="PF06094">
    <property type="entry name" value="GGACT"/>
    <property type="match status" value="1"/>
</dbReference>
<reference evidence="2" key="1">
    <citation type="submission" date="2022-09" db="EMBL/GenBank/DDBJ databases">
        <title>The complete genome of Acidovorax sp. 5MLIR.</title>
        <authorList>
            <person name="Liu L."/>
            <person name="Yue J."/>
            <person name="Yang F."/>
            <person name="Yuan J."/>
            <person name="Li L."/>
        </authorList>
    </citation>
    <scope>NUCLEOTIDE SEQUENCE</scope>
    <source>
        <strain evidence="2">5MLIR</strain>
    </source>
</reference>
<dbReference type="InterPro" id="IPR036568">
    <property type="entry name" value="GGCT-like_sf"/>
</dbReference>
<evidence type="ECO:0000313" key="3">
    <source>
        <dbReference type="Proteomes" id="UP001162800"/>
    </source>
</evidence>
<name>A0ABY6G757_9BURK</name>
<dbReference type="InterPro" id="IPR009288">
    <property type="entry name" value="AIG2-like_dom"/>
</dbReference>